<dbReference type="PANTHER" id="PTHR44653:SF2">
    <property type="entry name" value="DNAJ HOMOLOG SUBFAMILY C MEMBER 1"/>
    <property type="match status" value="1"/>
</dbReference>
<dbReference type="Pfam" id="PF23082">
    <property type="entry name" value="Myb_DNA-binding_2"/>
    <property type="match status" value="2"/>
</dbReference>
<feature type="domain" description="SANT" evidence="14">
    <location>
        <begin position="356"/>
        <end position="411"/>
    </location>
</feature>
<proteinExistence type="predicted"/>
<keyword evidence="5 11" id="KW-0732">Signal</keyword>
<dbReference type="Gene3D" id="1.10.287.110">
    <property type="entry name" value="DnaJ domain"/>
    <property type="match status" value="1"/>
</dbReference>
<dbReference type="Pfam" id="PF00226">
    <property type="entry name" value="DnaJ"/>
    <property type="match status" value="1"/>
</dbReference>
<feature type="transmembrane region" description="Helical" evidence="10">
    <location>
        <begin position="125"/>
        <end position="146"/>
    </location>
</feature>
<evidence type="ECO:0000256" key="9">
    <source>
        <dbReference type="ARBA" id="ARBA00037847"/>
    </source>
</evidence>
<dbReference type="SMART" id="SM00271">
    <property type="entry name" value="DnaJ"/>
    <property type="match status" value="1"/>
</dbReference>
<keyword evidence="8 10" id="KW-0472">Membrane</keyword>
<evidence type="ECO:0000256" key="2">
    <source>
        <dbReference type="ARBA" id="ARBA00004514"/>
    </source>
</evidence>
<evidence type="ECO:0000256" key="8">
    <source>
        <dbReference type="ARBA" id="ARBA00023136"/>
    </source>
</evidence>
<dbReference type="CDD" id="cd00167">
    <property type="entry name" value="SANT"/>
    <property type="match status" value="1"/>
</dbReference>
<dbReference type="PRINTS" id="PR00625">
    <property type="entry name" value="JDOMAIN"/>
</dbReference>
<dbReference type="PANTHER" id="PTHR44653">
    <property type="entry name" value="DNAJ HOMOLOG SUBFAMILY C MEMBER 1"/>
    <property type="match status" value="1"/>
</dbReference>
<dbReference type="PROSITE" id="PS50090">
    <property type="entry name" value="MYB_LIKE"/>
    <property type="match status" value="1"/>
</dbReference>
<dbReference type="SMART" id="SM00717">
    <property type="entry name" value="SANT"/>
    <property type="match status" value="2"/>
</dbReference>
<dbReference type="InterPro" id="IPR017930">
    <property type="entry name" value="Myb_dom"/>
</dbReference>
<evidence type="ECO:0000313" key="17">
    <source>
        <dbReference type="WBParaSite" id="MBELARI_LOCUS10332"/>
    </source>
</evidence>
<dbReference type="SUPFAM" id="SSF46689">
    <property type="entry name" value="Homeodomain-like"/>
    <property type="match status" value="1"/>
</dbReference>
<organism evidence="16 17">
    <name type="scientific">Mesorhabditis belari</name>
    <dbReference type="NCBI Taxonomy" id="2138241"/>
    <lineage>
        <taxon>Eukaryota</taxon>
        <taxon>Metazoa</taxon>
        <taxon>Ecdysozoa</taxon>
        <taxon>Nematoda</taxon>
        <taxon>Chromadorea</taxon>
        <taxon>Rhabditida</taxon>
        <taxon>Rhabditina</taxon>
        <taxon>Rhabditomorpha</taxon>
        <taxon>Rhabditoidea</taxon>
        <taxon>Rhabditidae</taxon>
        <taxon>Mesorhabditinae</taxon>
        <taxon>Mesorhabditis</taxon>
    </lineage>
</organism>
<evidence type="ECO:0000256" key="7">
    <source>
        <dbReference type="ARBA" id="ARBA00022989"/>
    </source>
</evidence>
<evidence type="ECO:0000259" key="15">
    <source>
        <dbReference type="PROSITE" id="PS51294"/>
    </source>
</evidence>
<accession>A0AAF3J1H5</accession>
<dbReference type="SUPFAM" id="SSF46565">
    <property type="entry name" value="Chaperone J-domain"/>
    <property type="match status" value="1"/>
</dbReference>
<evidence type="ECO:0000259" key="13">
    <source>
        <dbReference type="PROSITE" id="PS50090"/>
    </source>
</evidence>
<dbReference type="PROSITE" id="PS51294">
    <property type="entry name" value="HTH_MYB"/>
    <property type="match status" value="1"/>
</dbReference>
<dbReference type="GO" id="GO:0005634">
    <property type="term" value="C:nucleus"/>
    <property type="evidence" value="ECO:0007669"/>
    <property type="project" value="UniProtKB-SubCell"/>
</dbReference>
<dbReference type="CDD" id="cd06257">
    <property type="entry name" value="DnaJ"/>
    <property type="match status" value="1"/>
</dbReference>
<dbReference type="PROSITE" id="PS51293">
    <property type="entry name" value="SANT"/>
    <property type="match status" value="1"/>
</dbReference>
<protein>
    <recommendedName>
        <fullName evidence="3">DnaJ homolog subfamily C member 2</fullName>
    </recommendedName>
</protein>
<dbReference type="WBParaSite" id="MBELARI_LOCUS10332">
    <property type="protein sequence ID" value="MBELARI_LOCUS10332"/>
    <property type="gene ID" value="MBELARI_LOCUS10332"/>
</dbReference>
<keyword evidence="7 10" id="KW-1133">Transmembrane helix</keyword>
<dbReference type="InterPro" id="IPR036869">
    <property type="entry name" value="J_dom_sf"/>
</dbReference>
<keyword evidence="6" id="KW-0156">Chromatin regulator</keyword>
<sequence length="420" mass="49331">MSLLWWLFLCFFLKVVHSWSNEELALYDLVEEVQGNFYELFEIQQEASLSEIKKNYRRLSLEWHPDRNRAENAAERFRQIVSVYEVLKSTELREKYNEILINGLPSWRSGIYYYRRVRKMGLGEAMLILIPLLIGVHYLMLWGAYFEQYLVETQKKVKVKREKDRSSALDDEARRVELALQEHKPTWSKMLPCKTWRGFLSFITLLQELSKKEPPLEENEELIRPVRNIVPSQPQPVYEFAVARDIKAVTSHDENARKKYEIDEKEREAKYSKESAWTCDELMLLVKLSTEKFPSGTPNRWDLMAAVLHRTPDDVTAMAGKLKSMKREEYNKLLSGQTSAVVADFSKVTIPQNLKSVTLDWTQDEQKAFERALIKYPKGVDARWDQIAKEMGTRSKGECFERFKQIAEAVRLRKAQQNAK</sequence>
<feature type="domain" description="Myb-like" evidence="13">
    <location>
        <begin position="361"/>
        <end position="407"/>
    </location>
</feature>
<dbReference type="AlphaFoldDB" id="A0AAF3J1H5"/>
<feature type="signal peptide" evidence="11">
    <location>
        <begin position="1"/>
        <end position="18"/>
    </location>
</feature>
<keyword evidence="4 10" id="KW-0812">Transmembrane</keyword>
<evidence type="ECO:0000256" key="11">
    <source>
        <dbReference type="SAM" id="SignalP"/>
    </source>
</evidence>
<dbReference type="InterPro" id="IPR017884">
    <property type="entry name" value="SANT_dom"/>
</dbReference>
<dbReference type="GO" id="GO:0005829">
    <property type="term" value="C:cytosol"/>
    <property type="evidence" value="ECO:0007669"/>
    <property type="project" value="UniProtKB-SubCell"/>
</dbReference>
<dbReference type="InterPro" id="IPR009057">
    <property type="entry name" value="Homeodomain-like_sf"/>
</dbReference>
<evidence type="ECO:0000256" key="10">
    <source>
        <dbReference type="SAM" id="Phobius"/>
    </source>
</evidence>
<evidence type="ECO:0000256" key="1">
    <source>
        <dbReference type="ARBA" id="ARBA00004123"/>
    </source>
</evidence>
<reference evidence="17" key="1">
    <citation type="submission" date="2024-02" db="UniProtKB">
        <authorList>
            <consortium name="WormBaseParasite"/>
        </authorList>
    </citation>
    <scope>IDENTIFICATION</scope>
</reference>
<dbReference type="GO" id="GO:0012505">
    <property type="term" value="C:endomembrane system"/>
    <property type="evidence" value="ECO:0007669"/>
    <property type="project" value="UniProtKB-SubCell"/>
</dbReference>
<dbReference type="InterPro" id="IPR001005">
    <property type="entry name" value="SANT/Myb"/>
</dbReference>
<dbReference type="Gene3D" id="1.10.10.60">
    <property type="entry name" value="Homeodomain-like"/>
    <property type="match status" value="2"/>
</dbReference>
<evidence type="ECO:0000256" key="4">
    <source>
        <dbReference type="ARBA" id="ARBA00022692"/>
    </source>
</evidence>
<dbReference type="PROSITE" id="PS50076">
    <property type="entry name" value="DNAJ_2"/>
    <property type="match status" value="1"/>
</dbReference>
<feature type="chain" id="PRO_5042130781" description="DnaJ homolog subfamily C member 2" evidence="11">
    <location>
        <begin position="19"/>
        <end position="420"/>
    </location>
</feature>
<dbReference type="InterPro" id="IPR001623">
    <property type="entry name" value="DnaJ_domain"/>
</dbReference>
<evidence type="ECO:0000259" key="14">
    <source>
        <dbReference type="PROSITE" id="PS51293"/>
    </source>
</evidence>
<evidence type="ECO:0000313" key="16">
    <source>
        <dbReference type="Proteomes" id="UP000887575"/>
    </source>
</evidence>
<dbReference type="GO" id="GO:0006325">
    <property type="term" value="P:chromatin organization"/>
    <property type="evidence" value="ECO:0007669"/>
    <property type="project" value="UniProtKB-KW"/>
</dbReference>
<evidence type="ECO:0000256" key="6">
    <source>
        <dbReference type="ARBA" id="ARBA00022853"/>
    </source>
</evidence>
<evidence type="ECO:0000259" key="12">
    <source>
        <dbReference type="PROSITE" id="PS50076"/>
    </source>
</evidence>
<evidence type="ECO:0000256" key="5">
    <source>
        <dbReference type="ARBA" id="ARBA00022729"/>
    </source>
</evidence>
<name>A0AAF3J1H5_9BILA</name>
<comment type="subcellular location">
    <subcellularLocation>
        <location evidence="2">Cytoplasm</location>
        <location evidence="2">Cytosol</location>
    </subcellularLocation>
    <subcellularLocation>
        <location evidence="9">Endomembrane system</location>
        <topology evidence="9">Single-pass membrane protein</topology>
    </subcellularLocation>
    <subcellularLocation>
        <location evidence="1">Nucleus</location>
    </subcellularLocation>
</comment>
<keyword evidence="16" id="KW-1185">Reference proteome</keyword>
<dbReference type="InterPro" id="IPR052606">
    <property type="entry name" value="DnaJ_domain_protein"/>
</dbReference>
<dbReference type="Proteomes" id="UP000887575">
    <property type="component" value="Unassembled WGS sequence"/>
</dbReference>
<evidence type="ECO:0000256" key="3">
    <source>
        <dbReference type="ARBA" id="ARBA00014469"/>
    </source>
</evidence>
<feature type="domain" description="HTH myb-type" evidence="15">
    <location>
        <begin position="361"/>
        <end position="411"/>
    </location>
</feature>
<feature type="domain" description="J" evidence="12">
    <location>
        <begin position="36"/>
        <end position="100"/>
    </location>
</feature>